<keyword evidence="2" id="KW-0479">Metal-binding</keyword>
<dbReference type="GO" id="GO:0008270">
    <property type="term" value="F:zinc ion binding"/>
    <property type="evidence" value="ECO:0007669"/>
    <property type="project" value="UniProtKB-KW"/>
</dbReference>
<evidence type="ECO:0008006" key="9">
    <source>
        <dbReference type="Google" id="ProtNLM"/>
    </source>
</evidence>
<feature type="region of interest" description="Disordered" evidence="6">
    <location>
        <begin position="24"/>
        <end position="58"/>
    </location>
</feature>
<reference evidence="7" key="1">
    <citation type="submission" date="2017-12" db="EMBL/GenBank/DDBJ databases">
        <title>Gene loss provides genomic basis for host adaptation in cereal stripe rust fungi.</title>
        <authorList>
            <person name="Xia C."/>
        </authorList>
    </citation>
    <scope>NUCLEOTIDE SEQUENCE [LARGE SCALE GENOMIC DNA]</scope>
    <source>
        <strain evidence="7">93-210</strain>
    </source>
</reference>
<keyword evidence="4" id="KW-0862">Zinc</keyword>
<evidence type="ECO:0000256" key="1">
    <source>
        <dbReference type="ARBA" id="ARBA00004123"/>
    </source>
</evidence>
<dbReference type="AlphaFoldDB" id="A0A2S4VA62"/>
<evidence type="ECO:0000256" key="3">
    <source>
        <dbReference type="ARBA" id="ARBA00022771"/>
    </source>
</evidence>
<evidence type="ECO:0000313" key="8">
    <source>
        <dbReference type="Proteomes" id="UP000239156"/>
    </source>
</evidence>
<dbReference type="PANTHER" id="PTHR46481">
    <property type="entry name" value="ZINC FINGER BED DOMAIN-CONTAINING PROTEIN 4"/>
    <property type="match status" value="1"/>
</dbReference>
<dbReference type="VEuPathDB" id="FungiDB:PSTT_09008"/>
<name>A0A2S4VA62_9BASI</name>
<comment type="caution">
    <text evidence="7">The sequence shown here is derived from an EMBL/GenBank/DDBJ whole genome shotgun (WGS) entry which is preliminary data.</text>
</comment>
<dbReference type="Proteomes" id="UP000239156">
    <property type="component" value="Unassembled WGS sequence"/>
</dbReference>
<dbReference type="SUPFAM" id="SSF53098">
    <property type="entry name" value="Ribonuclease H-like"/>
    <property type="match status" value="1"/>
</dbReference>
<evidence type="ECO:0000256" key="6">
    <source>
        <dbReference type="SAM" id="MobiDB-lite"/>
    </source>
</evidence>
<comment type="subcellular location">
    <subcellularLocation>
        <location evidence="1">Nucleus</location>
    </subcellularLocation>
</comment>
<sequence>MICLPVLFYIHIMEDIEVIGSQEALQSTSTPTRPSQSTSTLTQPSQNTTNTTNSQLQPVKTPVQNSWVWAHFILLDDRHKVQCRFPKKENNGSPCNQILVRGDRSSTKSMGDHLKAIHNMYPPPKENMNENHLSKVVKRQRMDQRPAILTVSMLRTAIAYLIAEADLPYAIVEHQSFIRLLELLNPTTINMEYGRKTIAKEVESLFHAHRDQLQQTLKDVKHLAFTLDAWTSPNQKAFMAITAHGITADWKMLEVVVAMPTVHGQHSGENFGNLFVDSLNKLGLSDALVSITADNASNNSTLARQVENRLGRSIFKADTQLLGCMAHGINLAAHDGIKVFGVSPTTDHPIEQEITLNHMDSYLETVQPDGAGINLQTVVNRIHGLATYVRKSPLR</sequence>
<protein>
    <recommendedName>
        <fullName evidence="9">DUF659 domain-containing protein</fullName>
    </recommendedName>
</protein>
<evidence type="ECO:0000256" key="5">
    <source>
        <dbReference type="ARBA" id="ARBA00023242"/>
    </source>
</evidence>
<evidence type="ECO:0000313" key="7">
    <source>
        <dbReference type="EMBL" id="POW06394.1"/>
    </source>
</evidence>
<dbReference type="SMART" id="SM00614">
    <property type="entry name" value="ZnF_BED"/>
    <property type="match status" value="1"/>
</dbReference>
<dbReference type="InterPro" id="IPR052035">
    <property type="entry name" value="ZnF_BED_domain_contain"/>
</dbReference>
<keyword evidence="8" id="KW-1185">Reference proteome</keyword>
<dbReference type="PANTHER" id="PTHR46481:SF10">
    <property type="entry name" value="ZINC FINGER BED DOMAIN-CONTAINING PROTEIN 39"/>
    <property type="match status" value="1"/>
</dbReference>
<dbReference type="GO" id="GO:0005634">
    <property type="term" value="C:nucleus"/>
    <property type="evidence" value="ECO:0007669"/>
    <property type="project" value="UniProtKB-SubCell"/>
</dbReference>
<evidence type="ECO:0000256" key="2">
    <source>
        <dbReference type="ARBA" id="ARBA00022723"/>
    </source>
</evidence>
<organism evidence="7 8">
    <name type="scientific">Puccinia striiformis</name>
    <dbReference type="NCBI Taxonomy" id="27350"/>
    <lineage>
        <taxon>Eukaryota</taxon>
        <taxon>Fungi</taxon>
        <taxon>Dikarya</taxon>
        <taxon>Basidiomycota</taxon>
        <taxon>Pucciniomycotina</taxon>
        <taxon>Pucciniomycetes</taxon>
        <taxon>Pucciniales</taxon>
        <taxon>Pucciniaceae</taxon>
        <taxon>Puccinia</taxon>
    </lineage>
</organism>
<dbReference type="InterPro" id="IPR012337">
    <property type="entry name" value="RNaseH-like_sf"/>
</dbReference>
<dbReference type="VEuPathDB" id="FungiDB:PSHT_00551"/>
<gene>
    <name evidence="7" type="ORF">PSTT_09008</name>
</gene>
<dbReference type="EMBL" id="PKSL01000087">
    <property type="protein sequence ID" value="POW06394.1"/>
    <property type="molecule type" value="Genomic_DNA"/>
</dbReference>
<feature type="compositionally biased region" description="Low complexity" evidence="6">
    <location>
        <begin position="25"/>
        <end position="57"/>
    </location>
</feature>
<keyword evidence="5" id="KW-0539">Nucleus</keyword>
<evidence type="ECO:0000256" key="4">
    <source>
        <dbReference type="ARBA" id="ARBA00022833"/>
    </source>
</evidence>
<accession>A0A2S4VA62</accession>
<keyword evidence="3" id="KW-0863">Zinc-finger</keyword>
<proteinExistence type="predicted"/>